<keyword evidence="4" id="KW-0547">Nucleotide-binding</keyword>
<dbReference type="SUPFAM" id="SSF48019">
    <property type="entry name" value="post-AAA+ oligomerization domain-like"/>
    <property type="match status" value="1"/>
</dbReference>
<comment type="similarity">
    <text evidence="2">Belongs to the activator 1 small subunits family.</text>
</comment>
<evidence type="ECO:0000256" key="6">
    <source>
        <dbReference type="ARBA" id="ARBA00023242"/>
    </source>
</evidence>
<evidence type="ECO:0000256" key="4">
    <source>
        <dbReference type="ARBA" id="ARBA00022741"/>
    </source>
</evidence>
<dbReference type="InterPro" id="IPR003593">
    <property type="entry name" value="AAA+_ATPase"/>
</dbReference>
<evidence type="ECO:0000256" key="5">
    <source>
        <dbReference type="ARBA" id="ARBA00022840"/>
    </source>
</evidence>
<dbReference type="GO" id="GO:0016887">
    <property type="term" value="F:ATP hydrolysis activity"/>
    <property type="evidence" value="ECO:0007669"/>
    <property type="project" value="InterPro"/>
</dbReference>
<keyword evidence="9" id="KW-1185">Reference proteome</keyword>
<dbReference type="EMBL" id="CAJPIZ010023080">
    <property type="protein sequence ID" value="CAG2118119.1"/>
    <property type="molecule type" value="Genomic_DNA"/>
</dbReference>
<keyword evidence="6" id="KW-0539">Nucleus</keyword>
<reference evidence="8" key="1">
    <citation type="submission" date="2020-11" db="EMBL/GenBank/DDBJ databases">
        <authorList>
            <person name="Tran Van P."/>
        </authorList>
    </citation>
    <scope>NUCLEOTIDE SEQUENCE</scope>
</reference>
<dbReference type="Gene3D" id="3.40.50.300">
    <property type="entry name" value="P-loop containing nucleotide triphosphate hydrolases"/>
    <property type="match status" value="1"/>
</dbReference>
<dbReference type="FunFam" id="3.40.50.300:FF:001987">
    <property type="entry name" value="replication factor C subunit 5 isoform X2"/>
    <property type="match status" value="1"/>
</dbReference>
<proteinExistence type="inferred from homology"/>
<dbReference type="GO" id="GO:0006261">
    <property type="term" value="P:DNA-templated DNA replication"/>
    <property type="evidence" value="ECO:0007669"/>
    <property type="project" value="TreeGrafter"/>
</dbReference>
<dbReference type="InterPro" id="IPR003959">
    <property type="entry name" value="ATPase_AAA_core"/>
</dbReference>
<keyword evidence="5" id="KW-0067">ATP-binding</keyword>
<dbReference type="InterPro" id="IPR008921">
    <property type="entry name" value="DNA_pol3_clamp-load_cplx_C"/>
</dbReference>
<dbReference type="Proteomes" id="UP000759131">
    <property type="component" value="Unassembled WGS sequence"/>
</dbReference>
<dbReference type="SUPFAM" id="SSF52540">
    <property type="entry name" value="P-loop containing nucleoside triphosphate hydrolases"/>
    <property type="match status" value="1"/>
</dbReference>
<keyword evidence="3" id="KW-0235">DNA replication</keyword>
<evidence type="ECO:0000256" key="1">
    <source>
        <dbReference type="ARBA" id="ARBA00004123"/>
    </source>
</evidence>
<comment type="subcellular location">
    <subcellularLocation>
        <location evidence="1">Nucleus</location>
    </subcellularLocation>
</comment>
<dbReference type="InterPro" id="IPR047854">
    <property type="entry name" value="RFC_lid"/>
</dbReference>
<dbReference type="GO" id="GO:0003689">
    <property type="term" value="F:DNA clamp loader activity"/>
    <property type="evidence" value="ECO:0007669"/>
    <property type="project" value="TreeGrafter"/>
</dbReference>
<dbReference type="PANTHER" id="PTHR11669:SF9">
    <property type="entry name" value="REPLICATION FACTOR C SUBUNIT 5"/>
    <property type="match status" value="1"/>
</dbReference>
<dbReference type="InterPro" id="IPR050238">
    <property type="entry name" value="DNA_Rep/Repair_Clamp_Loader"/>
</dbReference>
<dbReference type="CDD" id="cd18140">
    <property type="entry name" value="HLD_clamp_RFC"/>
    <property type="match status" value="1"/>
</dbReference>
<gene>
    <name evidence="8" type="ORF">OSB1V03_LOCUS18071</name>
</gene>
<dbReference type="FunFam" id="1.10.8.60:FF:000012">
    <property type="entry name" value="Replication factor C subunit 4"/>
    <property type="match status" value="1"/>
</dbReference>
<dbReference type="InterPro" id="IPR027417">
    <property type="entry name" value="P-loop_NTPase"/>
</dbReference>
<name>A0A7R9LEE6_9ACAR</name>
<organism evidence="8">
    <name type="scientific">Medioppia subpectinata</name>
    <dbReference type="NCBI Taxonomy" id="1979941"/>
    <lineage>
        <taxon>Eukaryota</taxon>
        <taxon>Metazoa</taxon>
        <taxon>Ecdysozoa</taxon>
        <taxon>Arthropoda</taxon>
        <taxon>Chelicerata</taxon>
        <taxon>Arachnida</taxon>
        <taxon>Acari</taxon>
        <taxon>Acariformes</taxon>
        <taxon>Sarcoptiformes</taxon>
        <taxon>Oribatida</taxon>
        <taxon>Brachypylina</taxon>
        <taxon>Oppioidea</taxon>
        <taxon>Oppiidae</taxon>
        <taxon>Medioppia</taxon>
    </lineage>
</organism>
<accession>A0A7R9LEE6</accession>
<evidence type="ECO:0000256" key="3">
    <source>
        <dbReference type="ARBA" id="ARBA00022705"/>
    </source>
</evidence>
<dbReference type="GO" id="GO:0006281">
    <property type="term" value="P:DNA repair"/>
    <property type="evidence" value="ECO:0007669"/>
    <property type="project" value="TreeGrafter"/>
</dbReference>
<evidence type="ECO:0000313" key="8">
    <source>
        <dbReference type="EMBL" id="CAD7640155.1"/>
    </source>
</evidence>
<dbReference type="GO" id="GO:0005524">
    <property type="term" value="F:ATP binding"/>
    <property type="evidence" value="ECO:0007669"/>
    <property type="project" value="UniProtKB-KW"/>
</dbReference>
<dbReference type="Gene3D" id="1.20.272.10">
    <property type="match status" value="1"/>
</dbReference>
<dbReference type="CDD" id="cd00009">
    <property type="entry name" value="AAA"/>
    <property type="match status" value="1"/>
</dbReference>
<dbReference type="Pfam" id="PF08542">
    <property type="entry name" value="Rep_fac_C"/>
    <property type="match status" value="1"/>
</dbReference>
<dbReference type="GO" id="GO:0003677">
    <property type="term" value="F:DNA binding"/>
    <property type="evidence" value="ECO:0007669"/>
    <property type="project" value="InterPro"/>
</dbReference>
<dbReference type="Pfam" id="PF00004">
    <property type="entry name" value="AAA"/>
    <property type="match status" value="1"/>
</dbReference>
<dbReference type="SMART" id="SM00382">
    <property type="entry name" value="AAA"/>
    <property type="match status" value="1"/>
</dbReference>
<dbReference type="GO" id="GO:0005634">
    <property type="term" value="C:nucleus"/>
    <property type="evidence" value="ECO:0007669"/>
    <property type="project" value="UniProtKB-SubCell"/>
</dbReference>
<evidence type="ECO:0000313" key="9">
    <source>
        <dbReference type="Proteomes" id="UP000759131"/>
    </source>
</evidence>
<dbReference type="PANTHER" id="PTHR11669">
    <property type="entry name" value="REPLICATION FACTOR C / DNA POLYMERASE III GAMMA-TAU SUBUNIT"/>
    <property type="match status" value="1"/>
</dbReference>
<dbReference type="GO" id="GO:0005663">
    <property type="term" value="C:DNA replication factor C complex"/>
    <property type="evidence" value="ECO:0007669"/>
    <property type="project" value="TreeGrafter"/>
</dbReference>
<dbReference type="EMBL" id="OC877655">
    <property type="protein sequence ID" value="CAD7640155.1"/>
    <property type="molecule type" value="Genomic_DNA"/>
</dbReference>
<sequence>MGTADKSSTSTVTADGNPNIHWVEKYRPRSLDQLISHQNIVSTLSKFMAERRLPHLLLYGPPGTGKTSTILSCARQLYSPQQMSSMVLEVSVVVVLVFADNTRCGYDVLIWCFVSTRVDQLNASDERGIGVVRGPILNFASTKAVFKSGFKLIILDECDAMTNDAQNALRRIIEKFSVNTRFCLICNYLSKIIPALQSRCTRFRFGPLSAAQIIPRVKFIAAEERINATDEGIKALIDLSDGDMRKVLNVLQATSAAFDVVDERNVYLCCGRPLKEDIEQILSWLLNQKFTTIYENMLEMKREKGLALQDILKQLHPYIDRIDFPIDLKIEILEKMANIE</sequence>
<feature type="domain" description="AAA+ ATPase" evidence="7">
    <location>
        <begin position="52"/>
        <end position="211"/>
    </location>
</feature>
<evidence type="ECO:0000259" key="7">
    <source>
        <dbReference type="SMART" id="SM00382"/>
    </source>
</evidence>
<dbReference type="InterPro" id="IPR013748">
    <property type="entry name" value="Rep_factorC_C"/>
</dbReference>
<dbReference type="OrthoDB" id="10254700at2759"/>
<evidence type="ECO:0000256" key="2">
    <source>
        <dbReference type="ARBA" id="ARBA00005378"/>
    </source>
</evidence>
<protein>
    <recommendedName>
        <fullName evidence="7">AAA+ ATPase domain-containing protein</fullName>
    </recommendedName>
</protein>
<dbReference type="Gene3D" id="1.10.8.60">
    <property type="match status" value="1"/>
</dbReference>
<dbReference type="AlphaFoldDB" id="A0A7R9LEE6"/>